<name>A0AAN9KC88_CANGL</name>
<dbReference type="Proteomes" id="UP001367508">
    <property type="component" value="Unassembled WGS sequence"/>
</dbReference>
<comment type="caution">
    <text evidence="1">The sequence shown here is derived from an EMBL/GenBank/DDBJ whole genome shotgun (WGS) entry which is preliminary data.</text>
</comment>
<evidence type="ECO:0000313" key="1">
    <source>
        <dbReference type="EMBL" id="KAK7313996.1"/>
    </source>
</evidence>
<sequence length="287" mass="32159">MLGGFSIRLVGVHLSHAQVDPLSAFSNTFSFQIWLLSHACYCYNETSFLIWFRLFLVRLVDSTFQVSKCRTVIGLDASLHQIPPFSKGVMGQGFLLPPDLSFLVGLGSFEDRPYLSSAELALRRSQYLSDEASTKTAPGCSVNVYLIRFMRLLHVLVPSLIYTSQIMDAVLILAGLLTAKHSKLTDTRAVTESVFVFPQVELHKPRQMHRSLIPTSNPDAIDHVSSQIKPAMCKIKWTYPRTLTWLELKLKGCRISSSTKMNQLEPVFAVFGVMEVVAARATETRES</sequence>
<accession>A0AAN9KC88</accession>
<organism evidence="1 2">
    <name type="scientific">Canavalia gladiata</name>
    <name type="common">Sword bean</name>
    <name type="synonym">Dolichos gladiatus</name>
    <dbReference type="NCBI Taxonomy" id="3824"/>
    <lineage>
        <taxon>Eukaryota</taxon>
        <taxon>Viridiplantae</taxon>
        <taxon>Streptophyta</taxon>
        <taxon>Embryophyta</taxon>
        <taxon>Tracheophyta</taxon>
        <taxon>Spermatophyta</taxon>
        <taxon>Magnoliopsida</taxon>
        <taxon>eudicotyledons</taxon>
        <taxon>Gunneridae</taxon>
        <taxon>Pentapetalae</taxon>
        <taxon>rosids</taxon>
        <taxon>fabids</taxon>
        <taxon>Fabales</taxon>
        <taxon>Fabaceae</taxon>
        <taxon>Papilionoideae</taxon>
        <taxon>50 kb inversion clade</taxon>
        <taxon>NPAAA clade</taxon>
        <taxon>indigoferoid/millettioid clade</taxon>
        <taxon>Phaseoleae</taxon>
        <taxon>Canavalia</taxon>
    </lineage>
</organism>
<protein>
    <submittedName>
        <fullName evidence="1">Uncharacterized protein</fullName>
    </submittedName>
</protein>
<evidence type="ECO:0000313" key="2">
    <source>
        <dbReference type="Proteomes" id="UP001367508"/>
    </source>
</evidence>
<gene>
    <name evidence="1" type="ORF">VNO77_39203</name>
</gene>
<proteinExistence type="predicted"/>
<dbReference type="EMBL" id="JAYMYQ010000009">
    <property type="protein sequence ID" value="KAK7313996.1"/>
    <property type="molecule type" value="Genomic_DNA"/>
</dbReference>
<keyword evidence="2" id="KW-1185">Reference proteome</keyword>
<reference evidence="1 2" key="1">
    <citation type="submission" date="2024-01" db="EMBL/GenBank/DDBJ databases">
        <title>The genomes of 5 underutilized Papilionoideae crops provide insights into root nodulation and disease resistanc.</title>
        <authorList>
            <person name="Jiang F."/>
        </authorList>
    </citation>
    <scope>NUCLEOTIDE SEQUENCE [LARGE SCALE GENOMIC DNA]</scope>
    <source>
        <strain evidence="1">LVBAO_FW01</strain>
        <tissue evidence="1">Leaves</tissue>
    </source>
</reference>
<dbReference type="AlphaFoldDB" id="A0AAN9KC88"/>